<organism evidence="2 3">
    <name type="scientific">Acidovorax bellezanensis</name>
    <dbReference type="NCBI Taxonomy" id="2976702"/>
    <lineage>
        <taxon>Bacteria</taxon>
        <taxon>Pseudomonadati</taxon>
        <taxon>Pseudomonadota</taxon>
        <taxon>Betaproteobacteria</taxon>
        <taxon>Burkholderiales</taxon>
        <taxon>Comamonadaceae</taxon>
        <taxon>Acidovorax</taxon>
    </lineage>
</organism>
<name>A0ABT2PPS9_9BURK</name>
<gene>
    <name evidence="2" type="ORF">N0K08_11570</name>
</gene>
<feature type="chain" id="PRO_5046546844" evidence="1">
    <location>
        <begin position="24"/>
        <end position="85"/>
    </location>
</feature>
<protein>
    <submittedName>
        <fullName evidence="2">Uncharacterized protein</fullName>
    </submittedName>
</protein>
<dbReference type="EMBL" id="JAODYH010000005">
    <property type="protein sequence ID" value="MCT9811277.1"/>
    <property type="molecule type" value="Genomic_DNA"/>
</dbReference>
<feature type="signal peptide" evidence="1">
    <location>
        <begin position="1"/>
        <end position="23"/>
    </location>
</feature>
<dbReference type="RefSeq" id="WP_261500508.1">
    <property type="nucleotide sequence ID" value="NZ_JAODYH010000005.1"/>
</dbReference>
<keyword evidence="1" id="KW-0732">Signal</keyword>
<dbReference type="Proteomes" id="UP001525968">
    <property type="component" value="Unassembled WGS sequence"/>
</dbReference>
<accession>A0ABT2PPS9</accession>
<evidence type="ECO:0000313" key="2">
    <source>
        <dbReference type="EMBL" id="MCT9811277.1"/>
    </source>
</evidence>
<reference evidence="2 3" key="1">
    <citation type="submission" date="2022-09" db="EMBL/GenBank/DDBJ databases">
        <title>Draft genome of isolate Be4.</title>
        <authorList>
            <person name="Sanchez-Castro I."/>
            <person name="Martinez-Rodriguez P."/>
            <person name="Descostes M."/>
            <person name="Merroun M."/>
        </authorList>
    </citation>
    <scope>NUCLEOTIDE SEQUENCE [LARGE SCALE GENOMIC DNA]</scope>
    <source>
        <strain evidence="2 3">Be4</strain>
    </source>
</reference>
<sequence length="85" mass="9218">MRSLYSVLALLSASVLASTAVLAMSATDQMAAKRRISLEYRHRMELCKNLPGDAAEICEQQAKGQAEMARAALASRRKPVGRSPL</sequence>
<keyword evidence="3" id="KW-1185">Reference proteome</keyword>
<comment type="caution">
    <text evidence="2">The sequence shown here is derived from an EMBL/GenBank/DDBJ whole genome shotgun (WGS) entry which is preliminary data.</text>
</comment>
<proteinExistence type="predicted"/>
<evidence type="ECO:0000313" key="3">
    <source>
        <dbReference type="Proteomes" id="UP001525968"/>
    </source>
</evidence>
<evidence type="ECO:0000256" key="1">
    <source>
        <dbReference type="SAM" id="SignalP"/>
    </source>
</evidence>